<organism evidence="2 3">
    <name type="scientific">Novosphingobium kalidii</name>
    <dbReference type="NCBI Taxonomy" id="3230299"/>
    <lineage>
        <taxon>Bacteria</taxon>
        <taxon>Pseudomonadati</taxon>
        <taxon>Pseudomonadota</taxon>
        <taxon>Alphaproteobacteria</taxon>
        <taxon>Sphingomonadales</taxon>
        <taxon>Sphingomonadaceae</taxon>
        <taxon>Novosphingobium</taxon>
    </lineage>
</organism>
<evidence type="ECO:0000313" key="2">
    <source>
        <dbReference type="EMBL" id="MET1756778.1"/>
    </source>
</evidence>
<reference evidence="2 3" key="1">
    <citation type="submission" date="2024-07" db="EMBL/GenBank/DDBJ databases">
        <title>Novosphingobium kalidii RD2P27.</title>
        <authorList>
            <person name="Sun J.-Q."/>
        </authorList>
    </citation>
    <scope>NUCLEOTIDE SEQUENCE [LARGE SCALE GENOMIC DNA]</scope>
    <source>
        <strain evidence="2 3">RD2P27</strain>
    </source>
</reference>
<dbReference type="EMBL" id="JBEWLY010000023">
    <property type="protein sequence ID" value="MET1756778.1"/>
    <property type="molecule type" value="Genomic_DNA"/>
</dbReference>
<gene>
    <name evidence="2" type="ORF">ABVV53_15135</name>
</gene>
<feature type="region of interest" description="Disordered" evidence="1">
    <location>
        <begin position="133"/>
        <end position="152"/>
    </location>
</feature>
<dbReference type="Proteomes" id="UP001548713">
    <property type="component" value="Unassembled WGS sequence"/>
</dbReference>
<name>A0ABV2D4P8_9SPHN</name>
<protein>
    <submittedName>
        <fullName evidence="2">Uncharacterized protein</fullName>
    </submittedName>
</protein>
<sequence length="152" mass="16198">MAQWNFTNWLPGEWITALYELTKYCAESEANETDCYIRRMNELLTTAPNKDLLKGLRAIDPPRLELLLAIGAHETAAMAMLIDDAGYMLSRSYDGQSLATVALPGLNDEKSAAGATPALALVAAVALSLSSAPSLTSSRRGGGKSSSRAALH</sequence>
<dbReference type="RefSeq" id="WP_353985268.1">
    <property type="nucleotide sequence ID" value="NZ_JBEWLY010000023.1"/>
</dbReference>
<keyword evidence="3" id="KW-1185">Reference proteome</keyword>
<accession>A0ABV2D4P8</accession>
<evidence type="ECO:0000256" key="1">
    <source>
        <dbReference type="SAM" id="MobiDB-lite"/>
    </source>
</evidence>
<comment type="caution">
    <text evidence="2">The sequence shown here is derived from an EMBL/GenBank/DDBJ whole genome shotgun (WGS) entry which is preliminary data.</text>
</comment>
<evidence type="ECO:0000313" key="3">
    <source>
        <dbReference type="Proteomes" id="UP001548713"/>
    </source>
</evidence>
<proteinExistence type="predicted"/>